<dbReference type="OrthoDB" id="102511at2759"/>
<feature type="domain" description="Nucleoporin Nup188 N-terminal" evidence="11">
    <location>
        <begin position="33"/>
        <end position="352"/>
    </location>
</feature>
<evidence type="ECO:0000259" key="13">
    <source>
        <dbReference type="Pfam" id="PF21093"/>
    </source>
</evidence>
<evidence type="ECO:0000256" key="10">
    <source>
        <dbReference type="SAM" id="MobiDB-lite"/>
    </source>
</evidence>
<keyword evidence="7" id="KW-0539">Nucleus</keyword>
<dbReference type="GO" id="GO:0017056">
    <property type="term" value="F:structural constituent of nuclear pore"/>
    <property type="evidence" value="ECO:0007669"/>
    <property type="project" value="InterPro"/>
</dbReference>
<feature type="domain" description="Nucleoporin Nup188 N-terminal subdomain III" evidence="13">
    <location>
        <begin position="583"/>
        <end position="1030"/>
    </location>
</feature>
<evidence type="ECO:0000256" key="4">
    <source>
        <dbReference type="ARBA" id="ARBA00022927"/>
    </source>
</evidence>
<comment type="similarity">
    <text evidence="8">Belongs to the Nup188 family.</text>
</comment>
<keyword evidence="6" id="KW-0906">Nuclear pore complex</keyword>
<dbReference type="Pfam" id="PF18378">
    <property type="entry name" value="Nup188_C"/>
    <property type="match status" value="1"/>
</dbReference>
<evidence type="ECO:0000259" key="12">
    <source>
        <dbReference type="Pfam" id="PF18378"/>
    </source>
</evidence>
<evidence type="ECO:0000256" key="3">
    <source>
        <dbReference type="ARBA" id="ARBA00022816"/>
    </source>
</evidence>
<feature type="region of interest" description="Disordered" evidence="10">
    <location>
        <begin position="1041"/>
        <end position="1061"/>
    </location>
</feature>
<keyword evidence="3" id="KW-0509">mRNA transport</keyword>
<keyword evidence="5" id="KW-0811">Translocation</keyword>
<reference evidence="14 15" key="1">
    <citation type="journal article" date="2016" name="Mol. Biol. Evol.">
        <title>Comparative Genomics of Early-Diverging Mushroom-Forming Fungi Provides Insights into the Origins of Lignocellulose Decay Capabilities.</title>
        <authorList>
            <person name="Nagy L.G."/>
            <person name="Riley R."/>
            <person name="Tritt A."/>
            <person name="Adam C."/>
            <person name="Daum C."/>
            <person name="Floudas D."/>
            <person name="Sun H."/>
            <person name="Yadav J.S."/>
            <person name="Pangilinan J."/>
            <person name="Larsson K.H."/>
            <person name="Matsuura K."/>
            <person name="Barry K."/>
            <person name="Labutti K."/>
            <person name="Kuo R."/>
            <person name="Ohm R.A."/>
            <person name="Bhattacharya S.S."/>
            <person name="Shirouzu T."/>
            <person name="Yoshinaga Y."/>
            <person name="Martin F.M."/>
            <person name="Grigoriev I.V."/>
            <person name="Hibbett D.S."/>
        </authorList>
    </citation>
    <scope>NUCLEOTIDE SEQUENCE [LARGE SCALE GENOMIC DNA]</scope>
    <source>
        <strain evidence="14 15">HHB12029</strain>
    </source>
</reference>
<dbReference type="GO" id="GO:0006606">
    <property type="term" value="P:protein import into nucleus"/>
    <property type="evidence" value="ECO:0007669"/>
    <property type="project" value="TreeGrafter"/>
</dbReference>
<dbReference type="GO" id="GO:0006405">
    <property type="term" value="P:RNA export from nucleus"/>
    <property type="evidence" value="ECO:0007669"/>
    <property type="project" value="TreeGrafter"/>
</dbReference>
<dbReference type="Proteomes" id="UP000077266">
    <property type="component" value="Unassembled WGS sequence"/>
</dbReference>
<name>A0A165P747_EXIGL</name>
<dbReference type="Pfam" id="PF10487">
    <property type="entry name" value="Nup188_N"/>
    <property type="match status" value="1"/>
</dbReference>
<evidence type="ECO:0000256" key="8">
    <source>
        <dbReference type="ARBA" id="ARBA00038387"/>
    </source>
</evidence>
<dbReference type="GO" id="GO:0051028">
    <property type="term" value="P:mRNA transport"/>
    <property type="evidence" value="ECO:0007669"/>
    <property type="project" value="UniProtKB-KW"/>
</dbReference>
<sequence length="1886" mass="206829">MAAESTSNLVDVTFQALHGMLSGHIEVPSPQKLASYLDLRADRFKKCVNPFNQPSGTSRTKVESGTVTLPDGVTLRVEAADKPFVWAVSKRFMLDEVESLVLLRSFLYNQGLPEATDADNLVDELSQAISPFYFTERLSVLRCYIPLLRAKENVDDPLHDVAAQFLDKVLQEPAAFVGTLAKEYVRRTQQELPPEILRDMPIATMWAKQLAREQLAMLEVLFWLVWDLVPASGPVVVQLVKAAYETDLGKKQLYASLLLEDEGAQILQDIESVWLVLLVEAFNLEKVLEDDTFELVAFPQDPSTILSAPQQLALVHDLVVGANDPRYSPITLAWACVLFRLHTAAEEQDTVPENYEAFIHRIAFVPESDPPMPLYQHMLMWALHPDVDVLRRLETLLTHSALFVTSLAWSSGSALTEPNAIAFRAIVKGLLIGLCEMCRTEFIPDFGALVDAWVALFGTGEPVSSAPLALQYWAEDWAHHSRRQPFDVARVRFPVQFRPLVRMLAAMARSRDGALYAYHFLNDLPSFTHVVTLDAGGLYEADPDGSGWLNTRTLVLPGGSVVPAGSVARVMSGDSTGAPVVMKWDHVYSGWTLLRDVLAELARAKAVMAAGKRVHLPPSTPGTLTVRDLGVEIGPGEEDALIVDALSLFLNIVKYEPALIAVLMSTLEAQQSTTEAPQPNIVQLTILILEEALIRARPAHSTPAPERLITVCLEVLTALLPSYPNRVWPYLKTTTQLFGSDNQAQVGATPALLTAERVAGQYPMTRALISLVRAMLDDALPRAGESSEPEHFRGIKEKVLLRALHLIHAEVWLEHTGWRFRELGDRFGIARSIVGLYTDILRSAKSQKPLSDFVLRVFLTEATNASIGPLVAPVAAGRQLLDGMYKARRFAEARELVLLVEALLRFSRLVLASKLDPGLPCLLEHALFSTGAGRRVPVDVVASYISSRELGARVPAEAVSLLTTLCASVSALAQPLALARHLSDPVATAEAMVRIARHPYDELILRNAVWRFMSVAVDAQPAFAGLFIAGTFNVPVRDMAEDAEKKEGEGDKKDEQKESTDSKLTALQVAVQTTRNWKGLWESNPQLLSSALGFLDVVWQHALEHKAALQSTRRDPQFAQTLADIALAEVGAPPATDTSRIELIDGEIVSDLNDIVASHAHRVIAKSRALHILALDVNVDPPGVIAKGKGSETHSLRRLLDIFTDEKKLAGQVAHAVANSFNPDLHASLVADVAVAYPALTLERVVDEQQREFGDGYLFDLSLLRNRLTHDLNGDDFEQQRAQAVLLRACSVNLNWSLADAETALTQAWRQVLQLVSSSLREDAAITTSLLATAAEIAADVSGESRTGQVMAVVHTERLGLLLGLLETAWFGHEGANKDKDKDSLATLSGNVEGLVSSTVFPPAESLRDRSVPQYHLPLVQIIYVTVRMVRKIGGSQKAFKTDQRLTFKAAFTTCVTFAIDALRSTFDMVGPTADVSLSQDVELLVAVFEQCIRPEIELWSTFWLNRCQETNLLRTTLDLFSRSNLRGTLEDTVFARQVLELHLALSANPSAAERLAQESALAAYCNNNLTPLLAVGGIDANTDRSPAHWMWCTIVSIVTATLSNSAPGGASARVAEDAIGFVQVCGAQLERALSWQVEESMTLAFLEELERVVGFFYAFSRAHAAADDEMYRGDPAVGTAARAILRAYAQRGLLLLQHLNYAVTHQNHLESLIEPQSAKPPRAELVRRFLSLTANVVSTLSVITASDTVFLRRSADWPVDGNVFIIPNINKTHRAPASFGTLFETVNCVLDIVRSDTVDKTSMSSTLQVCETIVTFATAQLALWVGRRELDADCVQSETLRELKADLSDLLTNTKRAVEKSKLPGAAETAQLVGGLHRFVGGLVQ</sequence>
<gene>
    <name evidence="14" type="ORF">EXIGLDRAFT_666138</name>
</gene>
<dbReference type="STRING" id="1314781.A0A165P747"/>
<proteinExistence type="inferred from homology"/>
<evidence type="ECO:0000313" key="15">
    <source>
        <dbReference type="Proteomes" id="UP000077266"/>
    </source>
</evidence>
<dbReference type="Pfam" id="PF21093">
    <property type="entry name" value="Nup188_N-subdom_III"/>
    <property type="match status" value="1"/>
</dbReference>
<evidence type="ECO:0000256" key="2">
    <source>
        <dbReference type="ARBA" id="ARBA00022448"/>
    </source>
</evidence>
<organism evidence="14 15">
    <name type="scientific">Exidia glandulosa HHB12029</name>
    <dbReference type="NCBI Taxonomy" id="1314781"/>
    <lineage>
        <taxon>Eukaryota</taxon>
        <taxon>Fungi</taxon>
        <taxon>Dikarya</taxon>
        <taxon>Basidiomycota</taxon>
        <taxon>Agaricomycotina</taxon>
        <taxon>Agaricomycetes</taxon>
        <taxon>Auriculariales</taxon>
        <taxon>Exidiaceae</taxon>
        <taxon>Exidia</taxon>
    </lineage>
</organism>
<dbReference type="InterPro" id="IPR044840">
    <property type="entry name" value="Nup188"/>
</dbReference>
<dbReference type="PANTHER" id="PTHR31431:SF1">
    <property type="entry name" value="NUCLEOPORIN NUP188"/>
    <property type="match status" value="1"/>
</dbReference>
<evidence type="ECO:0000256" key="6">
    <source>
        <dbReference type="ARBA" id="ARBA00023132"/>
    </source>
</evidence>
<accession>A0A165P747</accession>
<dbReference type="Gene3D" id="1.25.10.70">
    <property type="match status" value="1"/>
</dbReference>
<evidence type="ECO:0000313" key="14">
    <source>
        <dbReference type="EMBL" id="KZW01741.1"/>
    </source>
</evidence>
<protein>
    <recommendedName>
        <fullName evidence="9">Nucleoporin NUP188</fullName>
    </recommendedName>
</protein>
<keyword evidence="2" id="KW-0813">Transport</keyword>
<dbReference type="InterPro" id="IPR018864">
    <property type="entry name" value="Nucleoporin_Nup188_N"/>
</dbReference>
<evidence type="ECO:0000256" key="5">
    <source>
        <dbReference type="ARBA" id="ARBA00023010"/>
    </source>
</evidence>
<evidence type="ECO:0000259" key="11">
    <source>
        <dbReference type="Pfam" id="PF10487"/>
    </source>
</evidence>
<keyword evidence="4" id="KW-0653">Protein transport</keyword>
<evidence type="ECO:0000256" key="1">
    <source>
        <dbReference type="ARBA" id="ARBA00004567"/>
    </source>
</evidence>
<dbReference type="GO" id="GO:0044611">
    <property type="term" value="C:nuclear pore inner ring"/>
    <property type="evidence" value="ECO:0007669"/>
    <property type="project" value="TreeGrafter"/>
</dbReference>
<dbReference type="PANTHER" id="PTHR31431">
    <property type="entry name" value="NUCLEOPORIN NUP188 HOMOLOG"/>
    <property type="match status" value="1"/>
</dbReference>
<dbReference type="InterPro" id="IPR041634">
    <property type="entry name" value="Nup188_C"/>
</dbReference>
<dbReference type="EMBL" id="KV425892">
    <property type="protein sequence ID" value="KZW01741.1"/>
    <property type="molecule type" value="Genomic_DNA"/>
</dbReference>
<keyword evidence="15" id="KW-1185">Reference proteome</keyword>
<dbReference type="FunCoup" id="A0A165P747">
    <property type="interactions" value="69"/>
</dbReference>
<evidence type="ECO:0000256" key="9">
    <source>
        <dbReference type="ARBA" id="ARBA00040174"/>
    </source>
</evidence>
<dbReference type="InParanoid" id="A0A165P747"/>
<comment type="subcellular location">
    <subcellularLocation>
        <location evidence="1">Nucleus</location>
        <location evidence="1">Nuclear pore complex</location>
    </subcellularLocation>
</comment>
<evidence type="ECO:0000256" key="7">
    <source>
        <dbReference type="ARBA" id="ARBA00023242"/>
    </source>
</evidence>
<feature type="domain" description="Nuclear pore protein Nup188 C-terminal" evidence="12">
    <location>
        <begin position="1414"/>
        <end position="1581"/>
    </location>
</feature>
<dbReference type="InterPro" id="IPR048883">
    <property type="entry name" value="Nup188_N-subdom_III"/>
</dbReference>